<evidence type="ECO:0000256" key="9">
    <source>
        <dbReference type="ARBA" id="ARBA00022827"/>
    </source>
</evidence>
<keyword evidence="12 13" id="KW-0496">Mitochondrion</keyword>
<evidence type="ECO:0000256" key="3">
    <source>
        <dbReference type="ARBA" id="ARBA00004305"/>
    </source>
</evidence>
<evidence type="ECO:0000256" key="5">
    <source>
        <dbReference type="ARBA" id="ARBA00017279"/>
    </source>
</evidence>
<dbReference type="Pfam" id="PF01712">
    <property type="entry name" value="dNK"/>
    <property type="match status" value="1"/>
</dbReference>
<dbReference type="AlphaFoldDB" id="A0AAD9VLE2"/>
<evidence type="ECO:0000313" key="16">
    <source>
        <dbReference type="Proteomes" id="UP001258017"/>
    </source>
</evidence>
<evidence type="ECO:0000256" key="2">
    <source>
        <dbReference type="ARBA" id="ARBA00003195"/>
    </source>
</evidence>
<keyword evidence="16" id="KW-1185">Reference proteome</keyword>
<reference evidence="15" key="1">
    <citation type="submission" date="2021-08" db="EMBL/GenBank/DDBJ databases">
        <authorList>
            <person name="Misof B."/>
            <person name="Oliver O."/>
            <person name="Podsiadlowski L."/>
            <person name="Donath A."/>
            <person name="Peters R."/>
            <person name="Mayer C."/>
            <person name="Rust J."/>
            <person name="Gunkel S."/>
            <person name="Lesny P."/>
            <person name="Martin S."/>
            <person name="Oeyen J.P."/>
            <person name="Petersen M."/>
            <person name="Panagiotis P."/>
            <person name="Wilbrandt J."/>
            <person name="Tanja T."/>
        </authorList>
    </citation>
    <scope>NUCLEOTIDE SEQUENCE</scope>
    <source>
        <strain evidence="15">GBR_01_08_01A</strain>
        <tissue evidence="15">Thorax + abdomen</tissue>
    </source>
</reference>
<comment type="subcellular location">
    <subcellularLocation>
        <location evidence="3 13">Mitochondrion matrix</location>
    </subcellularLocation>
</comment>
<name>A0AAD9VLE2_9HYME</name>
<organism evidence="15 16">
    <name type="scientific">Odynerus spinipes</name>
    <dbReference type="NCBI Taxonomy" id="1348599"/>
    <lineage>
        <taxon>Eukaryota</taxon>
        <taxon>Metazoa</taxon>
        <taxon>Ecdysozoa</taxon>
        <taxon>Arthropoda</taxon>
        <taxon>Hexapoda</taxon>
        <taxon>Insecta</taxon>
        <taxon>Pterygota</taxon>
        <taxon>Neoptera</taxon>
        <taxon>Endopterygota</taxon>
        <taxon>Hymenoptera</taxon>
        <taxon>Apocrita</taxon>
        <taxon>Aculeata</taxon>
        <taxon>Vespoidea</taxon>
        <taxon>Vespidae</taxon>
        <taxon>Eumeninae</taxon>
        <taxon>Odynerus</taxon>
    </lineage>
</organism>
<evidence type="ECO:0000259" key="14">
    <source>
        <dbReference type="Pfam" id="PF01712"/>
    </source>
</evidence>
<dbReference type="GO" id="GO:0006120">
    <property type="term" value="P:mitochondrial electron transport, NADH to ubiquinone"/>
    <property type="evidence" value="ECO:0007669"/>
    <property type="project" value="InterPro"/>
</dbReference>
<evidence type="ECO:0000313" key="15">
    <source>
        <dbReference type="EMBL" id="KAK2577997.1"/>
    </source>
</evidence>
<proteinExistence type="inferred from homology"/>
<dbReference type="SUPFAM" id="SSF52540">
    <property type="entry name" value="P-loop containing nucleoside triphosphate hydrolases"/>
    <property type="match status" value="1"/>
</dbReference>
<evidence type="ECO:0000256" key="7">
    <source>
        <dbReference type="ARBA" id="ARBA00022630"/>
    </source>
</evidence>
<evidence type="ECO:0000256" key="11">
    <source>
        <dbReference type="ARBA" id="ARBA00022982"/>
    </source>
</evidence>
<keyword evidence="7 13" id="KW-0285">Flavoprotein</keyword>
<keyword evidence="10" id="KW-0809">Transit peptide</keyword>
<comment type="caution">
    <text evidence="15">The sequence shown here is derived from an EMBL/GenBank/DDBJ whole genome shotgun (WGS) entry which is preliminary data.</text>
</comment>
<keyword evidence="8 13" id="KW-0679">Respiratory chain</keyword>
<evidence type="ECO:0000256" key="4">
    <source>
        <dbReference type="ARBA" id="ARBA00008606"/>
    </source>
</evidence>
<evidence type="ECO:0000256" key="8">
    <source>
        <dbReference type="ARBA" id="ARBA00022660"/>
    </source>
</evidence>
<keyword evidence="6 13" id="KW-0813">Transport</keyword>
<evidence type="ECO:0000256" key="6">
    <source>
        <dbReference type="ARBA" id="ARBA00022448"/>
    </source>
</evidence>
<evidence type="ECO:0000256" key="13">
    <source>
        <dbReference type="PIRNR" id="PIRNR000543"/>
    </source>
</evidence>
<keyword evidence="11 13" id="KW-0249">Electron transport</keyword>
<dbReference type="PIRSF" id="PIRSF000543">
    <property type="entry name" value="NADH_UQ_42KD"/>
    <property type="match status" value="1"/>
</dbReference>
<evidence type="ECO:0000256" key="12">
    <source>
        <dbReference type="ARBA" id="ARBA00023128"/>
    </source>
</evidence>
<comment type="cofactor">
    <cofactor evidence="1 13">
        <name>FAD</name>
        <dbReference type="ChEBI" id="CHEBI:57692"/>
    </cofactor>
</comment>
<reference evidence="15" key="2">
    <citation type="journal article" date="2023" name="Commun. Biol.">
        <title>Intrasexual cuticular hydrocarbon dimorphism in a wasp sheds light on hydrocarbon biosynthesis genes in Hymenoptera.</title>
        <authorList>
            <person name="Moris V.C."/>
            <person name="Podsiadlowski L."/>
            <person name="Martin S."/>
            <person name="Oeyen J.P."/>
            <person name="Donath A."/>
            <person name="Petersen M."/>
            <person name="Wilbrandt J."/>
            <person name="Misof B."/>
            <person name="Liedtke D."/>
            <person name="Thamm M."/>
            <person name="Scheiner R."/>
            <person name="Schmitt T."/>
            <person name="Niehuis O."/>
        </authorList>
    </citation>
    <scope>NUCLEOTIDE SEQUENCE</scope>
    <source>
        <strain evidence="15">GBR_01_08_01A</strain>
    </source>
</reference>
<comment type="similarity">
    <text evidence="4 13">Belongs to the complex I NDUFA10 subunit family.</text>
</comment>
<dbReference type="Proteomes" id="UP001258017">
    <property type="component" value="Unassembled WGS sequence"/>
</dbReference>
<dbReference type="EMBL" id="JAIFRP010000705">
    <property type="protein sequence ID" value="KAK2577997.1"/>
    <property type="molecule type" value="Genomic_DNA"/>
</dbReference>
<dbReference type="PANTHER" id="PTHR10513:SF15">
    <property type="entry name" value="NADH DEHYDROGENASE [UBIQUINONE] 1 ALPHA SUBCOMPLEX SUBUNIT 10, MITOCHONDRIAL"/>
    <property type="match status" value="1"/>
</dbReference>
<dbReference type="GO" id="GO:0005759">
    <property type="term" value="C:mitochondrial matrix"/>
    <property type="evidence" value="ECO:0007669"/>
    <property type="project" value="UniProtKB-SubCell"/>
</dbReference>
<dbReference type="Gene3D" id="3.40.50.300">
    <property type="entry name" value="P-loop containing nucleotide triphosphate hydrolases"/>
    <property type="match status" value="1"/>
</dbReference>
<sequence>MALAFRLCIGKQPLNGLFNRLCKVPKYSNVQVACISGKMNRCRRSRPEPYPYKERDFTLYDMYENSYARYDENSRIIVVEGPIAAGKDAFAKELALELEMGYMPSQSFDIYFKDHSGFDIRSINHMLPEHAQVCDIERFLTNPHHKNIAAFQLAHYMMKLQAYVESLLHLLSTGEGVVLNRCLYSDFVFMKAMYNAGYINRRCRNFYDKVVRATGTLCMKPHLVIYLDVPVNIVKERIKKRCIPYEVNSKVLTTKYLTDIETIYKNEYLPLIENHAYVLMYDWSCGGDINDIVEDIERIDFEYTKLHPEKLEDWVFTNLTDLSSRRVIYSREERHRLMSEGFIDDIENEHMVLLGKDVEKKWQLIEENAPEYDEGYNPEVDKNLLFKNEDKYTRGFPNVISYKELEQLS</sequence>
<dbReference type="InterPro" id="IPR027417">
    <property type="entry name" value="P-loop_NTPase"/>
</dbReference>
<gene>
    <name evidence="15" type="ORF">KPH14_008426</name>
</gene>
<dbReference type="InterPro" id="IPR050566">
    <property type="entry name" value="Deoxyribonucleoside_kinase"/>
</dbReference>
<keyword evidence="9 13" id="KW-0274">FAD</keyword>
<dbReference type="InterPro" id="IPR015828">
    <property type="entry name" value="NDUFA10"/>
</dbReference>
<evidence type="ECO:0000256" key="10">
    <source>
        <dbReference type="ARBA" id="ARBA00022946"/>
    </source>
</evidence>
<dbReference type="InterPro" id="IPR031314">
    <property type="entry name" value="DNK_dom"/>
</dbReference>
<protein>
    <recommendedName>
        <fullName evidence="5 13">NADH dehydrogenase [ubiquinone] 1 alpha subcomplex subunit 10, mitochondrial</fullName>
    </recommendedName>
</protein>
<comment type="function">
    <text evidence="2 13">Accessory subunit of the mitochondrial membrane respiratory chain NADH dehydrogenase (Complex I), that is believed not to be involved in catalysis. Complex I functions in the transfer of electrons from NADH to the respiratory chain. The immediate electron acceptor for the enzyme is believed to be ubiquinone.</text>
</comment>
<accession>A0AAD9VLE2</accession>
<evidence type="ECO:0000256" key="1">
    <source>
        <dbReference type="ARBA" id="ARBA00001974"/>
    </source>
</evidence>
<feature type="domain" description="Deoxynucleoside kinase" evidence="14">
    <location>
        <begin position="77"/>
        <end position="301"/>
    </location>
</feature>
<dbReference type="PANTHER" id="PTHR10513">
    <property type="entry name" value="DEOXYNUCLEOSIDE KINASE"/>
    <property type="match status" value="1"/>
</dbReference>